<dbReference type="EMBL" id="ML979139">
    <property type="protein sequence ID" value="KAF1913235.1"/>
    <property type="molecule type" value="Genomic_DNA"/>
</dbReference>
<evidence type="ECO:0000256" key="5">
    <source>
        <dbReference type="ARBA" id="ARBA00023242"/>
    </source>
</evidence>
<dbReference type="CDD" id="cd12193">
    <property type="entry name" value="bZIP_GCN4"/>
    <property type="match status" value="1"/>
</dbReference>
<dbReference type="GO" id="GO:0005634">
    <property type="term" value="C:nucleus"/>
    <property type="evidence" value="ECO:0007669"/>
    <property type="project" value="UniProtKB-SubCell"/>
</dbReference>
<dbReference type="PROSITE" id="PS50217">
    <property type="entry name" value="BZIP"/>
    <property type="match status" value="1"/>
</dbReference>
<dbReference type="AlphaFoldDB" id="A0A6A5QCE5"/>
<dbReference type="PANTHER" id="PTHR13044">
    <property type="entry name" value="ACTIVATING TRANSCRIPTION FACTOR ATF 4/5"/>
    <property type="match status" value="1"/>
</dbReference>
<dbReference type="Proteomes" id="UP000800096">
    <property type="component" value="Unassembled WGS sequence"/>
</dbReference>
<dbReference type="SUPFAM" id="SSF57959">
    <property type="entry name" value="Leucine zipper domain"/>
    <property type="match status" value="1"/>
</dbReference>
<organism evidence="8 9">
    <name type="scientific">Ampelomyces quisqualis</name>
    <name type="common">Powdery mildew agent</name>
    <dbReference type="NCBI Taxonomy" id="50730"/>
    <lineage>
        <taxon>Eukaryota</taxon>
        <taxon>Fungi</taxon>
        <taxon>Dikarya</taxon>
        <taxon>Ascomycota</taxon>
        <taxon>Pezizomycotina</taxon>
        <taxon>Dothideomycetes</taxon>
        <taxon>Pleosporomycetidae</taxon>
        <taxon>Pleosporales</taxon>
        <taxon>Pleosporineae</taxon>
        <taxon>Phaeosphaeriaceae</taxon>
        <taxon>Ampelomyces</taxon>
    </lineage>
</organism>
<evidence type="ECO:0000256" key="4">
    <source>
        <dbReference type="ARBA" id="ARBA00023163"/>
    </source>
</evidence>
<reference evidence="8" key="1">
    <citation type="journal article" date="2020" name="Stud. Mycol.">
        <title>101 Dothideomycetes genomes: a test case for predicting lifestyles and emergence of pathogens.</title>
        <authorList>
            <person name="Haridas S."/>
            <person name="Albert R."/>
            <person name="Binder M."/>
            <person name="Bloem J."/>
            <person name="Labutti K."/>
            <person name="Salamov A."/>
            <person name="Andreopoulos B."/>
            <person name="Baker S."/>
            <person name="Barry K."/>
            <person name="Bills G."/>
            <person name="Bluhm B."/>
            <person name="Cannon C."/>
            <person name="Castanera R."/>
            <person name="Culley D."/>
            <person name="Daum C."/>
            <person name="Ezra D."/>
            <person name="Gonzalez J."/>
            <person name="Henrissat B."/>
            <person name="Kuo A."/>
            <person name="Liang C."/>
            <person name="Lipzen A."/>
            <person name="Lutzoni F."/>
            <person name="Magnuson J."/>
            <person name="Mondo S."/>
            <person name="Nolan M."/>
            <person name="Ohm R."/>
            <person name="Pangilinan J."/>
            <person name="Park H.-J."/>
            <person name="Ramirez L."/>
            <person name="Alfaro M."/>
            <person name="Sun H."/>
            <person name="Tritt A."/>
            <person name="Yoshinaga Y."/>
            <person name="Zwiers L.-H."/>
            <person name="Turgeon B."/>
            <person name="Goodwin S."/>
            <person name="Spatafora J."/>
            <person name="Crous P."/>
            <person name="Grigoriev I."/>
        </authorList>
    </citation>
    <scope>NUCLEOTIDE SEQUENCE</scope>
    <source>
        <strain evidence="8">HMLAC05119</strain>
    </source>
</reference>
<keyword evidence="9" id="KW-1185">Reference proteome</keyword>
<comment type="subcellular location">
    <subcellularLocation>
        <location evidence="1">Nucleus</location>
    </subcellularLocation>
</comment>
<dbReference type="Pfam" id="PF07716">
    <property type="entry name" value="bZIP_2"/>
    <property type="match status" value="1"/>
</dbReference>
<keyword evidence="2" id="KW-0805">Transcription regulation</keyword>
<keyword evidence="5" id="KW-0539">Nucleus</keyword>
<dbReference type="OrthoDB" id="2257100at2759"/>
<evidence type="ECO:0000256" key="3">
    <source>
        <dbReference type="ARBA" id="ARBA00023125"/>
    </source>
</evidence>
<feature type="compositionally biased region" description="Polar residues" evidence="6">
    <location>
        <begin position="50"/>
        <end position="62"/>
    </location>
</feature>
<proteinExistence type="predicted"/>
<feature type="non-terminal residue" evidence="8">
    <location>
        <position position="1"/>
    </location>
</feature>
<keyword evidence="3" id="KW-0238">DNA-binding</keyword>
<feature type="domain" description="BZIP" evidence="7">
    <location>
        <begin position="218"/>
        <end position="281"/>
    </location>
</feature>
<evidence type="ECO:0000256" key="1">
    <source>
        <dbReference type="ARBA" id="ARBA00004123"/>
    </source>
</evidence>
<feature type="region of interest" description="Disordered" evidence="6">
    <location>
        <begin position="50"/>
        <end position="70"/>
    </location>
</feature>
<dbReference type="GO" id="GO:0001228">
    <property type="term" value="F:DNA-binding transcription activator activity, RNA polymerase II-specific"/>
    <property type="evidence" value="ECO:0007669"/>
    <property type="project" value="TreeGrafter"/>
</dbReference>
<sequence>SHALDTPCWAPSTDPILFEGYLDSTSGDQDPRYTIPICSAPFQTCASLQANPSASSGNQANSAPAPDDYGSRSQSINWDFALFPADNAACFVSQQSSLPLSSSAALTGSLTSPDLFLNYATNWSSFAPLPSQHEHYLGNDSHSLSGGTIPYPTSEDSLSTMAISTGMDDLHQAHFSTPMVKDHSSSGSSTGPRYLVSSSPEQHASKVTSSKSSPLAPEVSKVEKRKANTMAARRYRQKRVDQMSTLESELKEVKTERDDFKVRCARLEGEVETLRALLQARK</sequence>
<dbReference type="PANTHER" id="PTHR13044:SF38">
    <property type="entry name" value="BZIP DOMAIN-CONTAINING PROTEIN"/>
    <property type="match status" value="1"/>
</dbReference>
<accession>A0A6A5QCE5</accession>
<evidence type="ECO:0000313" key="8">
    <source>
        <dbReference type="EMBL" id="KAF1913235.1"/>
    </source>
</evidence>
<name>A0A6A5QCE5_AMPQU</name>
<evidence type="ECO:0000256" key="2">
    <source>
        <dbReference type="ARBA" id="ARBA00023015"/>
    </source>
</evidence>
<feature type="region of interest" description="Disordered" evidence="6">
    <location>
        <begin position="178"/>
        <end position="240"/>
    </location>
</feature>
<evidence type="ECO:0000256" key="6">
    <source>
        <dbReference type="SAM" id="MobiDB-lite"/>
    </source>
</evidence>
<evidence type="ECO:0000259" key="7">
    <source>
        <dbReference type="PROSITE" id="PS50217"/>
    </source>
</evidence>
<gene>
    <name evidence="8" type="ORF">BDU57DRAFT_458026</name>
</gene>
<keyword evidence="4" id="KW-0804">Transcription</keyword>
<dbReference type="InterPro" id="IPR046347">
    <property type="entry name" value="bZIP_sf"/>
</dbReference>
<protein>
    <recommendedName>
        <fullName evidence="7">BZIP domain-containing protein</fullName>
    </recommendedName>
</protein>
<dbReference type="InterPro" id="IPR004827">
    <property type="entry name" value="bZIP"/>
</dbReference>
<dbReference type="Gene3D" id="1.20.5.170">
    <property type="match status" value="1"/>
</dbReference>
<feature type="compositionally biased region" description="Polar residues" evidence="6">
    <location>
        <begin position="185"/>
        <end position="213"/>
    </location>
</feature>
<dbReference type="GO" id="GO:0000977">
    <property type="term" value="F:RNA polymerase II transcription regulatory region sequence-specific DNA binding"/>
    <property type="evidence" value="ECO:0007669"/>
    <property type="project" value="TreeGrafter"/>
</dbReference>
<dbReference type="PROSITE" id="PS00036">
    <property type="entry name" value="BZIP_BASIC"/>
    <property type="match status" value="1"/>
</dbReference>
<dbReference type="SMART" id="SM00338">
    <property type="entry name" value="BRLZ"/>
    <property type="match status" value="1"/>
</dbReference>
<evidence type="ECO:0000313" key="9">
    <source>
        <dbReference type="Proteomes" id="UP000800096"/>
    </source>
</evidence>